<feature type="transmembrane region" description="Helical" evidence="1">
    <location>
        <begin position="633"/>
        <end position="653"/>
    </location>
</feature>
<gene>
    <name evidence="2" type="ORF">R3P38DRAFT_3155528</name>
</gene>
<keyword evidence="3" id="KW-1185">Reference proteome</keyword>
<evidence type="ECO:0000313" key="3">
    <source>
        <dbReference type="Proteomes" id="UP001362999"/>
    </source>
</evidence>
<feature type="transmembrane region" description="Helical" evidence="1">
    <location>
        <begin position="523"/>
        <end position="548"/>
    </location>
</feature>
<feature type="transmembrane region" description="Helical" evidence="1">
    <location>
        <begin position="255"/>
        <end position="274"/>
    </location>
</feature>
<feature type="transmembrane region" description="Helical" evidence="1">
    <location>
        <begin position="84"/>
        <end position="103"/>
    </location>
</feature>
<reference evidence="2 3" key="1">
    <citation type="journal article" date="2024" name="J Genomics">
        <title>Draft genome sequencing and assembly of Favolaschia claudopus CIRM-BRFM 2984 isolated from oak limbs.</title>
        <authorList>
            <person name="Navarro D."/>
            <person name="Drula E."/>
            <person name="Chaduli D."/>
            <person name="Cazenave R."/>
            <person name="Ahrendt S."/>
            <person name="Wang J."/>
            <person name="Lipzen A."/>
            <person name="Daum C."/>
            <person name="Barry K."/>
            <person name="Grigoriev I.V."/>
            <person name="Favel A."/>
            <person name="Rosso M.N."/>
            <person name="Martin F."/>
        </authorList>
    </citation>
    <scope>NUCLEOTIDE SEQUENCE [LARGE SCALE GENOMIC DNA]</scope>
    <source>
        <strain evidence="2 3">CIRM-BRFM 2984</strain>
    </source>
</reference>
<dbReference type="EMBL" id="JAWWNJ010000284">
    <property type="protein sequence ID" value="KAK6966309.1"/>
    <property type="molecule type" value="Genomic_DNA"/>
</dbReference>
<feature type="transmembrane region" description="Helical" evidence="1">
    <location>
        <begin position="221"/>
        <end position="243"/>
    </location>
</feature>
<comment type="caution">
    <text evidence="2">The sequence shown here is derived from an EMBL/GenBank/DDBJ whole genome shotgun (WGS) entry which is preliminary data.</text>
</comment>
<protein>
    <submittedName>
        <fullName evidence="2">Uncharacterized protein</fullName>
    </submittedName>
</protein>
<feature type="transmembrane region" description="Helical" evidence="1">
    <location>
        <begin position="487"/>
        <end position="511"/>
    </location>
</feature>
<accession>A0AAV9YYP9</accession>
<feature type="transmembrane region" description="Helical" evidence="1">
    <location>
        <begin position="115"/>
        <end position="137"/>
    </location>
</feature>
<dbReference type="AlphaFoldDB" id="A0AAV9YYP9"/>
<organism evidence="2 3">
    <name type="scientific">Favolaschia claudopus</name>
    <dbReference type="NCBI Taxonomy" id="2862362"/>
    <lineage>
        <taxon>Eukaryota</taxon>
        <taxon>Fungi</taxon>
        <taxon>Dikarya</taxon>
        <taxon>Basidiomycota</taxon>
        <taxon>Agaricomycotina</taxon>
        <taxon>Agaricomycetes</taxon>
        <taxon>Agaricomycetidae</taxon>
        <taxon>Agaricales</taxon>
        <taxon>Marasmiineae</taxon>
        <taxon>Mycenaceae</taxon>
        <taxon>Favolaschia</taxon>
    </lineage>
</organism>
<name>A0AAV9YYP9_9AGAR</name>
<keyword evidence="1" id="KW-1133">Transmembrane helix</keyword>
<keyword evidence="1" id="KW-0812">Transmembrane</keyword>
<sequence length="656" mass="72457">MATDLTPRQESPTCCNTKSVPDWQTACASTFNCSSDGLVDINGQPISCNVSVINSTLAPEVWGITYQACVAHCGLDKIKQSIEFSAAAIPLTTWLLPWLALIAQLPFEAEGWMDILSACLCLGSPALAVYSLALTAFNRGYISRSFRRLKHIAEIETRPEYRYMAGRVDAVAFLLREVQQCPMRANQRNGDLANLLVLNDQERQIFWKHVAKDLRNTRRGFTYSFAAQVVLAFITYLISFIAAVHDSLGSTEVGLQFASSTVWSWMFPVVFGYIRVGSQCKAGAIQEALVDNASYPERDHDGAAETSFAFQRGLRPNADMFPPLSHEERTLTDDSRENYYHGITPSTENFALNDLQPHEPLLLQVPHPSGSTRSPVYSSEDITTPVSPIIHLDRALPLTTWWGFDVRGDEHREGPIFNYARVFTWFAFVGHIEHALDTSLENFKDRMPIPMTTENAGECCGFRPARKDLAAFMAWGKIPHSALKRMGLAALVAFFVQWGTTGAAIFVAYHTPAVGIECRSGSYLVYGLAATASWILLVFSNLVSHALMQRVELDKATRMAVCFLGGLAVTSRFIGKVIAISNAAWLIASTVLEDIGFFETCWCQTNAFQFGHDGWTSIFKGSADLRDAASGNWIGGFIWSTGVCIFTAGIFAYGPN</sequence>
<evidence type="ECO:0000313" key="2">
    <source>
        <dbReference type="EMBL" id="KAK6966309.1"/>
    </source>
</evidence>
<feature type="transmembrane region" description="Helical" evidence="1">
    <location>
        <begin position="560"/>
        <end position="588"/>
    </location>
</feature>
<dbReference type="Proteomes" id="UP001362999">
    <property type="component" value="Unassembled WGS sequence"/>
</dbReference>
<proteinExistence type="predicted"/>
<evidence type="ECO:0000256" key="1">
    <source>
        <dbReference type="SAM" id="Phobius"/>
    </source>
</evidence>
<keyword evidence="1" id="KW-0472">Membrane</keyword>